<accession>A0A840QT18</accession>
<keyword evidence="3" id="KW-1185">Reference proteome</keyword>
<feature type="compositionally biased region" description="Basic and acidic residues" evidence="1">
    <location>
        <begin position="7"/>
        <end position="29"/>
    </location>
</feature>
<sequence>MKKKETKKTPEIEKTDRREIEHETIHPGEDDMGGTPRYV</sequence>
<comment type="caution">
    <text evidence="2">The sequence shown here is derived from an EMBL/GenBank/DDBJ whole genome shotgun (WGS) entry which is preliminary data.</text>
</comment>
<evidence type="ECO:0000313" key="3">
    <source>
        <dbReference type="Proteomes" id="UP000551878"/>
    </source>
</evidence>
<organism evidence="2 3">
    <name type="scientific">Texcoconibacillus texcoconensis</name>
    <dbReference type="NCBI Taxonomy" id="1095777"/>
    <lineage>
        <taxon>Bacteria</taxon>
        <taxon>Bacillati</taxon>
        <taxon>Bacillota</taxon>
        <taxon>Bacilli</taxon>
        <taxon>Bacillales</taxon>
        <taxon>Bacillaceae</taxon>
        <taxon>Texcoconibacillus</taxon>
    </lineage>
</organism>
<proteinExistence type="predicted"/>
<reference evidence="2 3" key="1">
    <citation type="submission" date="2020-08" db="EMBL/GenBank/DDBJ databases">
        <title>Genomic Encyclopedia of Type Strains, Phase IV (KMG-IV): sequencing the most valuable type-strain genomes for metagenomic binning, comparative biology and taxonomic classification.</title>
        <authorList>
            <person name="Goeker M."/>
        </authorList>
    </citation>
    <scope>NUCLEOTIDE SEQUENCE [LARGE SCALE GENOMIC DNA]</scope>
    <source>
        <strain evidence="2 3">DSM 24696</strain>
    </source>
</reference>
<feature type="region of interest" description="Disordered" evidence="1">
    <location>
        <begin position="1"/>
        <end position="39"/>
    </location>
</feature>
<dbReference type="EMBL" id="JACHHB010000013">
    <property type="protein sequence ID" value="MBB5174490.1"/>
    <property type="molecule type" value="Genomic_DNA"/>
</dbReference>
<evidence type="ECO:0000313" key="2">
    <source>
        <dbReference type="EMBL" id="MBB5174490.1"/>
    </source>
</evidence>
<dbReference type="AlphaFoldDB" id="A0A840QT18"/>
<evidence type="ECO:0000256" key="1">
    <source>
        <dbReference type="SAM" id="MobiDB-lite"/>
    </source>
</evidence>
<dbReference type="Proteomes" id="UP000551878">
    <property type="component" value="Unassembled WGS sequence"/>
</dbReference>
<protein>
    <submittedName>
        <fullName evidence="2">Uncharacterized protein</fullName>
    </submittedName>
</protein>
<gene>
    <name evidence="2" type="ORF">HNQ41_002705</name>
</gene>
<name>A0A840QT18_9BACI</name>